<dbReference type="RefSeq" id="WP_245733213.1">
    <property type="nucleotide sequence ID" value="NZ_FOGT01000018.1"/>
</dbReference>
<dbReference type="GO" id="GO:0000105">
    <property type="term" value="P:L-histidine biosynthetic process"/>
    <property type="evidence" value="ECO:0007669"/>
    <property type="project" value="UniProtKB-UniRule"/>
</dbReference>
<evidence type="ECO:0000256" key="4">
    <source>
        <dbReference type="ARBA" id="ARBA00022605"/>
    </source>
</evidence>
<dbReference type="NCBIfam" id="TIGR01856">
    <property type="entry name" value="hisJ_fam"/>
    <property type="match status" value="1"/>
</dbReference>
<dbReference type="InterPro" id="IPR004013">
    <property type="entry name" value="PHP_dom"/>
</dbReference>
<dbReference type="PANTHER" id="PTHR21039">
    <property type="entry name" value="HISTIDINOL PHOSPHATASE-RELATED"/>
    <property type="match status" value="1"/>
</dbReference>
<evidence type="ECO:0000256" key="7">
    <source>
        <dbReference type="ARBA" id="ARBA00049158"/>
    </source>
</evidence>
<evidence type="ECO:0000259" key="9">
    <source>
        <dbReference type="Pfam" id="PF02811"/>
    </source>
</evidence>
<protein>
    <recommendedName>
        <fullName evidence="3 8">Histidinol-phosphatase</fullName>
        <shortName evidence="8">HolPase</shortName>
        <ecNumber evidence="3 8">3.1.3.15</ecNumber>
    </recommendedName>
</protein>
<dbReference type="EMBL" id="FOGT01000018">
    <property type="protein sequence ID" value="SES35496.1"/>
    <property type="molecule type" value="Genomic_DNA"/>
</dbReference>
<dbReference type="InterPro" id="IPR016195">
    <property type="entry name" value="Pol/histidinol_Pase-like"/>
</dbReference>
<keyword evidence="4 8" id="KW-0028">Amino-acid biosynthesis</keyword>
<keyword evidence="6 8" id="KW-0368">Histidine biosynthesis</keyword>
<evidence type="ECO:0000256" key="3">
    <source>
        <dbReference type="ARBA" id="ARBA00013085"/>
    </source>
</evidence>
<gene>
    <name evidence="10" type="ORF">SAMN05518684_11864</name>
</gene>
<evidence type="ECO:0000313" key="10">
    <source>
        <dbReference type="EMBL" id="SES35496.1"/>
    </source>
</evidence>
<comment type="catalytic activity">
    <reaction evidence="7 8">
        <text>L-histidinol phosphate + H2O = L-histidinol + phosphate</text>
        <dbReference type="Rhea" id="RHEA:14465"/>
        <dbReference type="ChEBI" id="CHEBI:15377"/>
        <dbReference type="ChEBI" id="CHEBI:43474"/>
        <dbReference type="ChEBI" id="CHEBI:57699"/>
        <dbReference type="ChEBI" id="CHEBI:57980"/>
        <dbReference type="EC" id="3.1.3.15"/>
    </reaction>
</comment>
<evidence type="ECO:0000313" key="11">
    <source>
        <dbReference type="Proteomes" id="UP000198571"/>
    </source>
</evidence>
<keyword evidence="11" id="KW-1185">Reference proteome</keyword>
<evidence type="ECO:0000256" key="2">
    <source>
        <dbReference type="ARBA" id="ARBA00009152"/>
    </source>
</evidence>
<organism evidence="10 11">
    <name type="scientific">Salipaludibacillus aurantiacus</name>
    <dbReference type="NCBI Taxonomy" id="1601833"/>
    <lineage>
        <taxon>Bacteria</taxon>
        <taxon>Bacillati</taxon>
        <taxon>Bacillota</taxon>
        <taxon>Bacilli</taxon>
        <taxon>Bacillales</taxon>
        <taxon>Bacillaceae</taxon>
    </lineage>
</organism>
<dbReference type="NCBIfam" id="NF005996">
    <property type="entry name" value="PRK08123.1"/>
    <property type="match status" value="1"/>
</dbReference>
<dbReference type="Pfam" id="PF02811">
    <property type="entry name" value="PHP"/>
    <property type="match status" value="1"/>
</dbReference>
<evidence type="ECO:0000256" key="5">
    <source>
        <dbReference type="ARBA" id="ARBA00022801"/>
    </source>
</evidence>
<dbReference type="EC" id="3.1.3.15" evidence="3 8"/>
<dbReference type="PANTHER" id="PTHR21039:SF0">
    <property type="entry name" value="HISTIDINOL-PHOSPHATASE"/>
    <property type="match status" value="1"/>
</dbReference>
<proteinExistence type="inferred from homology"/>
<dbReference type="CDD" id="cd12110">
    <property type="entry name" value="PHP_HisPPase_Hisj_like"/>
    <property type="match status" value="1"/>
</dbReference>
<sequence>MILHDGHVHSHFCPHGSADKMEEYIERAIKLGLSSISFTEHAPLPRGFKDPVPGQDSAITLDVLPEYLKAAEELKNYYSSKINVNTGLEVDYIDGYEIETASFLNEWGGKLDDTILSVHFLRLPDNSYICLDYSPEAFQSLIEKCGSLKKSYELYYKTLLQSVKADLGPFTPVRIGHITLIRKFQKLFPRNFDDSLFLEEVMTALNEYRKEMDVNTAGLEKVYCKETYPPQRWIEKAVSLDIPLVYGSDAHSAGRTGGGRSSVEKYF</sequence>
<dbReference type="UniPathway" id="UPA00031">
    <property type="reaction ID" value="UER00013"/>
</dbReference>
<dbReference type="STRING" id="1601833.SAMN05518684_11864"/>
<accession>A0A1H9WNJ7</accession>
<evidence type="ECO:0000256" key="1">
    <source>
        <dbReference type="ARBA" id="ARBA00004970"/>
    </source>
</evidence>
<dbReference type="AlphaFoldDB" id="A0A1H9WNJ7"/>
<evidence type="ECO:0000256" key="6">
    <source>
        <dbReference type="ARBA" id="ARBA00023102"/>
    </source>
</evidence>
<dbReference type="SUPFAM" id="SSF89550">
    <property type="entry name" value="PHP domain-like"/>
    <property type="match status" value="1"/>
</dbReference>
<dbReference type="GO" id="GO:0004401">
    <property type="term" value="F:histidinol-phosphatase activity"/>
    <property type="evidence" value="ECO:0007669"/>
    <property type="project" value="UniProtKB-UniRule"/>
</dbReference>
<dbReference type="GO" id="GO:0005737">
    <property type="term" value="C:cytoplasm"/>
    <property type="evidence" value="ECO:0007669"/>
    <property type="project" value="TreeGrafter"/>
</dbReference>
<comment type="similarity">
    <text evidence="2 8">Belongs to the PHP hydrolase family. HisK subfamily.</text>
</comment>
<feature type="domain" description="PHP" evidence="9">
    <location>
        <begin position="5"/>
        <end position="216"/>
    </location>
</feature>
<dbReference type="Gene3D" id="3.20.20.140">
    <property type="entry name" value="Metal-dependent hydrolases"/>
    <property type="match status" value="1"/>
</dbReference>
<evidence type="ECO:0000256" key="8">
    <source>
        <dbReference type="RuleBase" id="RU366003"/>
    </source>
</evidence>
<keyword evidence="5 8" id="KW-0378">Hydrolase</keyword>
<comment type="pathway">
    <text evidence="1 8">Amino-acid biosynthesis; L-histidine biosynthesis; L-histidine from 5-phospho-alpha-D-ribose 1-diphosphate: step 8/9.</text>
</comment>
<dbReference type="Proteomes" id="UP000198571">
    <property type="component" value="Unassembled WGS sequence"/>
</dbReference>
<reference evidence="11" key="1">
    <citation type="submission" date="2016-10" db="EMBL/GenBank/DDBJ databases">
        <authorList>
            <person name="Varghese N."/>
            <person name="Submissions S."/>
        </authorList>
    </citation>
    <scope>NUCLEOTIDE SEQUENCE [LARGE SCALE GENOMIC DNA]</scope>
    <source>
        <strain evidence="11">S9</strain>
    </source>
</reference>
<name>A0A1H9WNJ7_9BACI</name>
<dbReference type="InterPro" id="IPR010140">
    <property type="entry name" value="Histidinol_P_phosphatase_HisJ"/>
</dbReference>